<sequence length="190" mass="22256">MENYVSFMPKYEINKTNYKKIQYIIGRNFENQDFSINFYGIERHLPEGKEFIKLKIEHVGISGDCYIATSELERSLGTSLKSFSEKYIEYIINYNIGNYGVKFEKFMNYSEMMQMPVLISASTNLHNKQYSIYFCVKDLLVNSEFLKSRVSNWSGSLKLSLDFKVSQVLLNTQEINELSNDDIVLLSKYK</sequence>
<name>K8WHQ8_9GAMM</name>
<dbReference type="Proteomes" id="UP000010290">
    <property type="component" value="Chromosome"/>
</dbReference>
<evidence type="ECO:0000313" key="1">
    <source>
        <dbReference type="EMBL" id="EKT60079.1"/>
    </source>
</evidence>
<dbReference type="EMBL" id="AKKN01000005">
    <property type="protein sequence ID" value="EKT60079.1"/>
    <property type="molecule type" value="Genomic_DNA"/>
</dbReference>
<reference evidence="1 2" key="1">
    <citation type="journal article" date="2012" name="BMC Genomics">
        <title>Comparative genomics of bacteria in the genus Providencia isolated from wild Drosophila melanogaster.</title>
        <authorList>
            <person name="Galac M.R."/>
            <person name="Lazzaro B.P."/>
        </authorList>
    </citation>
    <scope>NUCLEOTIDE SEQUENCE [LARGE SCALE GENOMIC DNA]</scope>
    <source>
        <strain evidence="1 2">DSM 19967</strain>
    </source>
</reference>
<keyword evidence="2" id="KW-1185">Reference proteome</keyword>
<evidence type="ECO:0000313" key="2">
    <source>
        <dbReference type="Proteomes" id="UP000010290"/>
    </source>
</evidence>
<gene>
    <name evidence="1" type="ORF">OO7_04589</name>
</gene>
<proteinExistence type="predicted"/>
<comment type="caution">
    <text evidence="1">The sequence shown here is derived from an EMBL/GenBank/DDBJ whole genome shotgun (WGS) entry which is preliminary data.</text>
</comment>
<dbReference type="AlphaFoldDB" id="K8WHQ8"/>
<dbReference type="OrthoDB" id="6457565at2"/>
<dbReference type="HOGENOM" id="CLU_123321_0_0_6"/>
<accession>K8WHQ8</accession>
<protein>
    <submittedName>
        <fullName evidence="1">Uncharacterized protein</fullName>
    </submittedName>
</protein>
<organism evidence="1 2">
    <name type="scientific">Providencia sneebia DSM 19967</name>
    <dbReference type="NCBI Taxonomy" id="1141660"/>
    <lineage>
        <taxon>Bacteria</taxon>
        <taxon>Pseudomonadati</taxon>
        <taxon>Pseudomonadota</taxon>
        <taxon>Gammaproteobacteria</taxon>
        <taxon>Enterobacterales</taxon>
        <taxon>Morganellaceae</taxon>
        <taxon>Providencia</taxon>
    </lineage>
</organism>
<dbReference type="RefSeq" id="WP_008914786.1">
    <property type="nucleotide sequence ID" value="NZ_CM001773.1"/>
</dbReference>
<dbReference type="PATRIC" id="fig|1141660.3.peg.930"/>